<evidence type="ECO:0000256" key="1">
    <source>
        <dbReference type="SAM" id="MobiDB-lite"/>
    </source>
</evidence>
<organism evidence="4 5">
    <name type="scientific">Microctonus hyperodae</name>
    <name type="common">Parasitoid wasp</name>
    <dbReference type="NCBI Taxonomy" id="165561"/>
    <lineage>
        <taxon>Eukaryota</taxon>
        <taxon>Metazoa</taxon>
        <taxon>Ecdysozoa</taxon>
        <taxon>Arthropoda</taxon>
        <taxon>Hexapoda</taxon>
        <taxon>Insecta</taxon>
        <taxon>Pterygota</taxon>
        <taxon>Neoptera</taxon>
        <taxon>Endopterygota</taxon>
        <taxon>Hymenoptera</taxon>
        <taxon>Apocrita</taxon>
        <taxon>Ichneumonoidea</taxon>
        <taxon>Braconidae</taxon>
        <taxon>Euphorinae</taxon>
        <taxon>Microctonus</taxon>
    </lineage>
</organism>
<feature type="transmembrane region" description="Helical" evidence="2">
    <location>
        <begin position="436"/>
        <end position="455"/>
    </location>
</feature>
<dbReference type="EMBL" id="JAQQBR010001834">
    <property type="protein sequence ID" value="KAK0162113.1"/>
    <property type="molecule type" value="Genomic_DNA"/>
</dbReference>
<sequence length="509" mass="57770">MRSINISLFLLTILTSTRGQLNYEGNPLTENTEYTAEESHYSKRNDPRLSTKYNEHNVKVIDSYVAAANSLIHDDETKKSTVNPSSTVDRLPENVQMKQTIGNIKINPSANLGSLNYQVPSITSFDLMSREQIQPNNEQISNQRYDNANVIQIIAPRKMSSLPSSNEALDYFLKSQTPEESQLALENYLHVQNQNERIHGQLTGIQVDNKQNYVSSSQDTNQQLLSDNLSNGQSVSGTTLIPNSYPIDQQIYQMHPSILSSLSSGSWHQIPIQNRRDFIASNPRQRRPMYNYYGSPVRPYRGRQRVQTRIGHGPHYPPTSFIGGGGKPPGEIIYTRTPGFHGPPGPPPVISNSLVPYEDTNTHYPDSNHPPVSKDTFYSQLYSQSYDPYYYDYIGKTGKIKPWLYGKLGPKEESGFWHELYHSFKNHGMKNMMNPMFLLGLSIPAVTLMLTAMVNKRSFDARSMRDFNQSDWSWSAEDLEKMQANLLAAIQCVNEKKAKGEDINKCVER</sequence>
<feature type="compositionally biased region" description="Basic and acidic residues" evidence="1">
    <location>
        <begin position="37"/>
        <end position="49"/>
    </location>
</feature>
<reference evidence="4" key="1">
    <citation type="journal article" date="2023" name="bioRxiv">
        <title>Scaffold-level genome assemblies of two parasitoid biocontrol wasps reveal the parthenogenesis mechanism and an associated novel virus.</title>
        <authorList>
            <person name="Inwood S."/>
            <person name="Skelly J."/>
            <person name="Guhlin J."/>
            <person name="Harrop T."/>
            <person name="Goldson S."/>
            <person name="Dearden P."/>
        </authorList>
    </citation>
    <scope>NUCLEOTIDE SEQUENCE</scope>
    <source>
        <strain evidence="4">Lincoln</strain>
        <tissue evidence="4">Whole body</tissue>
    </source>
</reference>
<protein>
    <submittedName>
        <fullName evidence="4">Uncharacterized protein</fullName>
    </submittedName>
</protein>
<keyword evidence="2" id="KW-1133">Transmembrane helix</keyword>
<keyword evidence="5" id="KW-1185">Reference proteome</keyword>
<evidence type="ECO:0000313" key="4">
    <source>
        <dbReference type="EMBL" id="KAK0162113.1"/>
    </source>
</evidence>
<feature type="signal peptide" evidence="3">
    <location>
        <begin position="1"/>
        <end position="19"/>
    </location>
</feature>
<evidence type="ECO:0000313" key="5">
    <source>
        <dbReference type="Proteomes" id="UP001168972"/>
    </source>
</evidence>
<keyword evidence="2" id="KW-0812">Transmembrane</keyword>
<name>A0AA39KHA8_MICHY</name>
<keyword evidence="3" id="KW-0732">Signal</keyword>
<accession>A0AA39KHA8</accession>
<reference evidence="4" key="2">
    <citation type="submission" date="2023-03" db="EMBL/GenBank/DDBJ databases">
        <authorList>
            <person name="Inwood S.N."/>
            <person name="Skelly J.G."/>
            <person name="Guhlin J."/>
            <person name="Harrop T.W.R."/>
            <person name="Goldson S.G."/>
            <person name="Dearden P.K."/>
        </authorList>
    </citation>
    <scope>NUCLEOTIDE SEQUENCE</scope>
    <source>
        <strain evidence="4">Lincoln</strain>
        <tissue evidence="4">Whole body</tissue>
    </source>
</reference>
<feature type="region of interest" description="Disordered" evidence="1">
    <location>
        <begin position="25"/>
        <end position="49"/>
    </location>
</feature>
<dbReference type="Proteomes" id="UP001168972">
    <property type="component" value="Unassembled WGS sequence"/>
</dbReference>
<evidence type="ECO:0000256" key="2">
    <source>
        <dbReference type="SAM" id="Phobius"/>
    </source>
</evidence>
<keyword evidence="2" id="KW-0472">Membrane</keyword>
<comment type="caution">
    <text evidence="4">The sequence shown here is derived from an EMBL/GenBank/DDBJ whole genome shotgun (WGS) entry which is preliminary data.</text>
</comment>
<feature type="chain" id="PRO_5041235452" evidence="3">
    <location>
        <begin position="20"/>
        <end position="509"/>
    </location>
</feature>
<evidence type="ECO:0000256" key="3">
    <source>
        <dbReference type="SAM" id="SignalP"/>
    </source>
</evidence>
<gene>
    <name evidence="4" type="ORF">PV327_008477</name>
</gene>
<dbReference type="AlphaFoldDB" id="A0AA39KHA8"/>
<proteinExistence type="predicted"/>